<keyword evidence="1" id="KW-0812">Transmembrane</keyword>
<proteinExistence type="predicted"/>
<evidence type="ECO:0000313" key="2">
    <source>
        <dbReference type="EMBL" id="CAI8046394.1"/>
    </source>
</evidence>
<dbReference type="EMBL" id="CASHTH010003559">
    <property type="protein sequence ID" value="CAI8046394.1"/>
    <property type="molecule type" value="Genomic_DNA"/>
</dbReference>
<evidence type="ECO:0008006" key="4">
    <source>
        <dbReference type="Google" id="ProtNLM"/>
    </source>
</evidence>
<evidence type="ECO:0000256" key="1">
    <source>
        <dbReference type="SAM" id="Phobius"/>
    </source>
</evidence>
<feature type="transmembrane region" description="Helical" evidence="1">
    <location>
        <begin position="45"/>
        <end position="65"/>
    </location>
</feature>
<dbReference type="Proteomes" id="UP001174909">
    <property type="component" value="Unassembled WGS sequence"/>
</dbReference>
<protein>
    <recommendedName>
        <fullName evidence="4">DUF1640 domain-containing protein</fullName>
    </recommendedName>
</protein>
<keyword evidence="1" id="KW-1133">Transmembrane helix</keyword>
<dbReference type="AlphaFoldDB" id="A0AA35TEA1"/>
<comment type="caution">
    <text evidence="2">The sequence shown here is derived from an EMBL/GenBank/DDBJ whole genome shotgun (WGS) entry which is preliminary data.</text>
</comment>
<gene>
    <name evidence="2" type="ORF">GBAR_LOCUS25661</name>
</gene>
<sequence>MVEQRVSRLEGEYGHLATKAEIAEVRGEVKGEVADLRGELRGIKWTLVVAIAAATVVLAGLQVALKYVG</sequence>
<name>A0AA35TEA1_GEOBA</name>
<keyword evidence="1" id="KW-0472">Membrane</keyword>
<keyword evidence="3" id="KW-1185">Reference proteome</keyword>
<evidence type="ECO:0000313" key="3">
    <source>
        <dbReference type="Proteomes" id="UP001174909"/>
    </source>
</evidence>
<organism evidence="2 3">
    <name type="scientific">Geodia barretti</name>
    <name type="common">Barrett's horny sponge</name>
    <dbReference type="NCBI Taxonomy" id="519541"/>
    <lineage>
        <taxon>Eukaryota</taxon>
        <taxon>Metazoa</taxon>
        <taxon>Porifera</taxon>
        <taxon>Demospongiae</taxon>
        <taxon>Heteroscleromorpha</taxon>
        <taxon>Tetractinellida</taxon>
        <taxon>Astrophorina</taxon>
        <taxon>Geodiidae</taxon>
        <taxon>Geodia</taxon>
    </lineage>
</organism>
<accession>A0AA35TEA1</accession>
<reference evidence="2" key="1">
    <citation type="submission" date="2023-03" db="EMBL/GenBank/DDBJ databases">
        <authorList>
            <person name="Steffen K."/>
            <person name="Cardenas P."/>
        </authorList>
    </citation>
    <scope>NUCLEOTIDE SEQUENCE</scope>
</reference>